<reference evidence="1" key="1">
    <citation type="submission" date="2018-10" db="EMBL/GenBank/DDBJ databases">
        <title>Hidden diversity of soil giant viruses.</title>
        <authorList>
            <person name="Schulz F."/>
            <person name="Alteio L."/>
            <person name="Goudeau D."/>
            <person name="Ryan E.M."/>
            <person name="Malmstrom R.R."/>
            <person name="Blanchard J."/>
            <person name="Woyke T."/>
        </authorList>
    </citation>
    <scope>NUCLEOTIDE SEQUENCE</scope>
    <source>
        <strain evidence="1">EDV1</strain>
    </source>
</reference>
<proteinExistence type="predicted"/>
<protein>
    <submittedName>
        <fullName evidence="1">Uncharacterized protein</fullName>
    </submittedName>
</protein>
<dbReference type="EMBL" id="MK072068">
    <property type="protein sequence ID" value="AYV78004.1"/>
    <property type="molecule type" value="Genomic_DNA"/>
</dbReference>
<accession>A0A3G4ZUL4</accession>
<gene>
    <name evidence="1" type="ORF">Edafosvirus3_82</name>
</gene>
<organism evidence="1">
    <name type="scientific">Edafosvirus sp</name>
    <dbReference type="NCBI Taxonomy" id="2487765"/>
    <lineage>
        <taxon>Viruses</taxon>
        <taxon>Varidnaviria</taxon>
        <taxon>Bamfordvirae</taxon>
        <taxon>Nucleocytoviricota</taxon>
        <taxon>Megaviricetes</taxon>
        <taxon>Imitervirales</taxon>
        <taxon>Mimiviridae</taxon>
        <taxon>Klosneuvirinae</taxon>
    </lineage>
</organism>
<evidence type="ECO:0000313" key="1">
    <source>
        <dbReference type="EMBL" id="AYV78004.1"/>
    </source>
</evidence>
<sequence>MKNIFLIARRCKISKFARQAQPINYTVVFAQQKNFRTWTSVKAKLPVEVDFDLPIRSIEKTHKISPLIKVNKIQKEEKQINNYEELPSYIYEKIKEKARIEMRRTSTFQKYEYEIKLSHVLEVQKDLEKEYYVGDKSSRELVQIKEYIDIIKNLIKQESLKKVHM</sequence>
<name>A0A3G4ZUL4_9VIRU</name>